<proteinExistence type="predicted"/>
<sequence>MKTVIEVRLSKAFLSTAANLMSRKHDITAHELFRDGFVYAHLPTVSIQITNDFLGEDKYVLTTEPASTQTAVQHMQAIMTMKAQLEGFGCSVTIW</sequence>
<protein>
    <submittedName>
        <fullName evidence="1">Uncharacterized protein</fullName>
    </submittedName>
</protein>
<organism evidence="1">
    <name type="scientific">Klebsiella phage vB_Kpn2-P2</name>
    <dbReference type="NCBI Taxonomy" id="3230849"/>
    <lineage>
        <taxon>Viruses</taxon>
    </lineage>
</organism>
<reference evidence="1" key="1">
    <citation type="submission" date="2024-05" db="EMBL/GenBank/DDBJ databases">
        <authorList>
            <person name="Ferriol-Gonzalez C."/>
            <person name="Concha-Eloko R."/>
            <person name="Bernabeu-Gimeno M."/>
            <person name="Fernandez-Cuenca F."/>
            <person name="Canada-Garcia J.E."/>
            <person name="Garcia-Cobos S."/>
            <person name="Sanjuan R."/>
            <person name="Domingo-Calap P."/>
        </authorList>
    </citation>
    <scope>NUCLEOTIDE SEQUENCE</scope>
</reference>
<evidence type="ECO:0000313" key="1">
    <source>
        <dbReference type="EMBL" id="XCG96865.1"/>
    </source>
</evidence>
<gene>
    <name evidence="1" type="ORF">vBKpn2P2_17</name>
</gene>
<dbReference type="EMBL" id="PP848851">
    <property type="protein sequence ID" value="XCG96865.1"/>
    <property type="molecule type" value="Genomic_DNA"/>
</dbReference>
<name>A0AAU8EEL5_9VIRU</name>
<accession>A0AAU8EEL5</accession>